<feature type="compositionally biased region" description="Low complexity" evidence="3">
    <location>
        <begin position="99"/>
        <end position="135"/>
    </location>
</feature>
<sequence>MELNTMHDSDVSSTLLEQDHHVEDLSLEDVGGLDHDDVTMPTLTTVVASTSPKSGSDLSWLRRLEREMDTKLLLDAEKINERIQRRKAHEEEMQQSLATFTSSGRLSTSSSAAAPSVHSSTKSSASSISNINVSTDSTNDPHRRVAPATQTHQPLDEWKEAFTEDGKKYFYNRRTRETSWTWYESSLSYVLFQCLPSPENAIVVNRSDVAAPKSMSTDFAVDTSTIAGVNPSPATLTMEQANKTMYCMFCGMQCRVWELMPHMTTCDLLRTHKEQRTAMYEEAVDIASELFVKQTSDADTQTSDRYLHYASVYSVYHGADNNGHDSSIEKPHGDPLVLLKQRRRHTLQPTTRDKSDRVEGSDDVMTMHMRLSNADTATAALPRYAFHRELVSIDLAVVGKGRLNKHEAVCPRVFGTETTWNNHHASKKDAVKQMAKPSTTKRPKAPHSTGGHLSKSSLAGSFLEYQATLVTCPCCQRKFAPSGAQQHIEICQNVENKPKKMVPKSFAIAG</sequence>
<proteinExistence type="inferred from homology"/>
<dbReference type="PROSITE" id="PS50020">
    <property type="entry name" value="WW_DOMAIN_2"/>
    <property type="match status" value="1"/>
</dbReference>
<gene>
    <name evidence="5" type="ORF">DYB32_007157</name>
</gene>
<dbReference type="CDD" id="cd00201">
    <property type="entry name" value="WW"/>
    <property type="match status" value="1"/>
</dbReference>
<evidence type="ECO:0000259" key="4">
    <source>
        <dbReference type="PROSITE" id="PS50020"/>
    </source>
</evidence>
<dbReference type="PANTHER" id="PTHR14649">
    <property type="entry name" value="ZINC FINGER C2HC DOMAIN-CONTAINING PROTEIN 1C"/>
    <property type="match status" value="1"/>
</dbReference>
<organism evidence="5 6">
    <name type="scientific">Aphanomyces invadans</name>
    <dbReference type="NCBI Taxonomy" id="157072"/>
    <lineage>
        <taxon>Eukaryota</taxon>
        <taxon>Sar</taxon>
        <taxon>Stramenopiles</taxon>
        <taxon>Oomycota</taxon>
        <taxon>Saprolegniomycetes</taxon>
        <taxon>Saprolegniales</taxon>
        <taxon>Verrucalvaceae</taxon>
        <taxon>Aphanomyces</taxon>
    </lineage>
</organism>
<evidence type="ECO:0000256" key="2">
    <source>
        <dbReference type="ARBA" id="ARBA00023054"/>
    </source>
</evidence>
<dbReference type="EMBL" id="QUSY01000878">
    <property type="protein sequence ID" value="RHY26927.1"/>
    <property type="molecule type" value="Genomic_DNA"/>
</dbReference>
<dbReference type="SUPFAM" id="SSF51045">
    <property type="entry name" value="WW domain"/>
    <property type="match status" value="1"/>
</dbReference>
<evidence type="ECO:0000256" key="3">
    <source>
        <dbReference type="SAM" id="MobiDB-lite"/>
    </source>
</evidence>
<evidence type="ECO:0000313" key="6">
    <source>
        <dbReference type="Proteomes" id="UP000285060"/>
    </source>
</evidence>
<dbReference type="InterPro" id="IPR001202">
    <property type="entry name" value="WW_dom"/>
</dbReference>
<dbReference type="Pfam" id="PF00397">
    <property type="entry name" value="WW"/>
    <property type="match status" value="1"/>
</dbReference>
<feature type="domain" description="WW" evidence="4">
    <location>
        <begin position="158"/>
        <end position="180"/>
    </location>
</feature>
<reference evidence="5 6" key="1">
    <citation type="submission" date="2018-08" db="EMBL/GenBank/DDBJ databases">
        <title>Aphanomyces genome sequencing and annotation.</title>
        <authorList>
            <person name="Minardi D."/>
            <person name="Oidtmann B."/>
            <person name="Van Der Giezen M."/>
            <person name="Studholme D.J."/>
        </authorList>
    </citation>
    <scope>NUCLEOTIDE SEQUENCE [LARGE SCALE GENOMIC DNA]</scope>
    <source>
        <strain evidence="5 6">NJM0002</strain>
    </source>
</reference>
<keyword evidence="2" id="KW-0175">Coiled coil</keyword>
<comment type="similarity">
    <text evidence="1">Belongs to the ZC2HC1 family.</text>
</comment>
<dbReference type="Proteomes" id="UP000285060">
    <property type="component" value="Unassembled WGS sequence"/>
</dbReference>
<dbReference type="InterPro" id="IPR026104">
    <property type="entry name" value="ZNF_C2HC_dom_1C"/>
</dbReference>
<dbReference type="InterPro" id="IPR036020">
    <property type="entry name" value="WW_dom_sf"/>
</dbReference>
<comment type="caution">
    <text evidence="5">The sequence shown here is derived from an EMBL/GenBank/DDBJ whole genome shotgun (WGS) entry which is preliminary data.</text>
</comment>
<dbReference type="Pfam" id="PF13913">
    <property type="entry name" value="zf-C2HC_2"/>
    <property type="match status" value="1"/>
</dbReference>
<dbReference type="AlphaFoldDB" id="A0A3R6Z0R4"/>
<keyword evidence="6" id="KW-1185">Reference proteome</keyword>
<dbReference type="Gene3D" id="2.20.70.10">
    <property type="match status" value="1"/>
</dbReference>
<feature type="region of interest" description="Disordered" evidence="3">
    <location>
        <begin position="87"/>
        <end position="156"/>
    </location>
</feature>
<evidence type="ECO:0000256" key="1">
    <source>
        <dbReference type="ARBA" id="ARBA00010843"/>
    </source>
</evidence>
<protein>
    <recommendedName>
        <fullName evidence="4">WW domain-containing protein</fullName>
    </recommendedName>
</protein>
<name>A0A3R6Z0R4_9STRA</name>
<feature type="region of interest" description="Disordered" evidence="3">
    <location>
        <begin position="424"/>
        <end position="453"/>
    </location>
</feature>
<evidence type="ECO:0000313" key="5">
    <source>
        <dbReference type="EMBL" id="RHY26927.1"/>
    </source>
</evidence>
<dbReference type="VEuPathDB" id="FungiDB:H310_00425"/>
<accession>A0A3R6Z0R4</accession>
<dbReference type="PANTHER" id="PTHR14649:SF1">
    <property type="entry name" value="ZINC FINGER C2HC DOMAIN-CONTAINING PROTEIN 1C"/>
    <property type="match status" value="1"/>
</dbReference>